<sequence>MNTPFYEKRSRFYAYPGFDKTPFSIDHLVYHDTYYYTIKTP</sequence>
<proteinExistence type="predicted"/>
<gene>
    <name evidence="1" type="ordered locus">LCK_p100039</name>
</gene>
<keyword evidence="2" id="KW-1185">Reference proteome</keyword>
<reference evidence="1 2" key="1">
    <citation type="journal article" date="2008" name="J. Bacteriol.">
        <title>Complete genome sequence of Leuconostoc citreum KM20.</title>
        <authorList>
            <person name="Kim J.F."/>
            <person name="Jeong H."/>
            <person name="Lee J.-S."/>
            <person name="Choi S.-H."/>
            <person name="Ha M."/>
            <person name="Hur C.-G."/>
            <person name="Kim J.-S."/>
            <person name="Lee S."/>
            <person name="Park H.-S."/>
            <person name="Park Y.-H."/>
            <person name="Oh T.K."/>
        </authorList>
    </citation>
    <scope>NUCLEOTIDE SEQUENCE [LARGE SCALE GENOMIC DNA]</scope>
    <source>
        <strain evidence="1 2">KM20</strain>
    </source>
</reference>
<dbReference type="HOGENOM" id="CLU_3272259_0_0_9"/>
<dbReference type="EMBL" id="DQ489740">
    <property type="protein sequence ID" value="ACA83643.1"/>
    <property type="molecule type" value="Genomic_DNA"/>
</dbReference>
<evidence type="ECO:0000313" key="1">
    <source>
        <dbReference type="EMBL" id="ACA83643.1"/>
    </source>
</evidence>
<name>B1N0N8_LEUCK</name>
<protein>
    <submittedName>
        <fullName evidence="1">Uncharacterized protein</fullName>
    </submittedName>
</protein>
<keyword evidence="1" id="KW-0614">Plasmid</keyword>
<dbReference type="Proteomes" id="UP000002166">
    <property type="component" value="Plasmid pLCK1"/>
</dbReference>
<accession>B1N0N8</accession>
<evidence type="ECO:0000313" key="2">
    <source>
        <dbReference type="Proteomes" id="UP000002166"/>
    </source>
</evidence>
<dbReference type="KEGG" id="lci:LCK_p100039"/>
<organism evidence="1 2">
    <name type="scientific">Leuconostoc citreum (strain KM20)</name>
    <dbReference type="NCBI Taxonomy" id="349519"/>
    <lineage>
        <taxon>Bacteria</taxon>
        <taxon>Bacillati</taxon>
        <taxon>Bacillota</taxon>
        <taxon>Bacilli</taxon>
        <taxon>Lactobacillales</taxon>
        <taxon>Lactobacillaceae</taxon>
        <taxon>Leuconostoc</taxon>
    </lineage>
</organism>
<geneLocation type="plasmid" evidence="1 2">
    <name>pLCK1</name>
</geneLocation>
<dbReference type="AlphaFoldDB" id="B1N0N8"/>